<comment type="subcellular location">
    <subcellularLocation>
        <location evidence="1 8">Cell membrane</location>
        <topology evidence="1 8">Multi-pass membrane protein</topology>
    </subcellularLocation>
</comment>
<dbReference type="Gene3D" id="1.20.81.30">
    <property type="entry name" value="Type II secretion system (T2SS), domain F"/>
    <property type="match status" value="2"/>
</dbReference>
<dbReference type="PRINTS" id="PR00812">
    <property type="entry name" value="BCTERIALGSPF"/>
</dbReference>
<feature type="domain" description="Type II secretion system protein GspF" evidence="10">
    <location>
        <begin position="6"/>
        <end position="124"/>
    </location>
</feature>
<feature type="transmembrane region" description="Helical" evidence="9">
    <location>
        <begin position="101"/>
        <end position="123"/>
    </location>
</feature>
<gene>
    <name evidence="11" type="ORF">FD145_1452</name>
</gene>
<dbReference type="Proteomes" id="UP000488506">
    <property type="component" value="Unassembled WGS sequence"/>
</dbReference>
<evidence type="ECO:0000256" key="3">
    <source>
        <dbReference type="ARBA" id="ARBA00022448"/>
    </source>
</evidence>
<organism evidence="11 12">
    <name type="scientific">Candidatus Saganbacteria bacterium</name>
    <dbReference type="NCBI Taxonomy" id="2575572"/>
    <lineage>
        <taxon>Bacteria</taxon>
        <taxon>Bacillati</taxon>
        <taxon>Saganbacteria</taxon>
    </lineage>
</organism>
<keyword evidence="7 9" id="KW-0472">Membrane</keyword>
<evidence type="ECO:0000313" key="12">
    <source>
        <dbReference type="Proteomes" id="UP000488506"/>
    </source>
</evidence>
<dbReference type="InterPro" id="IPR003004">
    <property type="entry name" value="GspF/PilC"/>
</dbReference>
<protein>
    <submittedName>
        <fullName evidence="11">Type IV pilus assembly protein PilC</fullName>
    </submittedName>
</protein>
<evidence type="ECO:0000256" key="7">
    <source>
        <dbReference type="ARBA" id="ARBA00023136"/>
    </source>
</evidence>
<dbReference type="EMBL" id="WPAF01000036">
    <property type="protein sequence ID" value="KAF0133044.1"/>
    <property type="molecule type" value="Genomic_DNA"/>
</dbReference>
<evidence type="ECO:0000256" key="6">
    <source>
        <dbReference type="ARBA" id="ARBA00022989"/>
    </source>
</evidence>
<dbReference type="GO" id="GO:0005886">
    <property type="term" value="C:plasma membrane"/>
    <property type="evidence" value="ECO:0007669"/>
    <property type="project" value="UniProtKB-SubCell"/>
</dbReference>
<reference evidence="11 12" key="1">
    <citation type="submission" date="2019-12" db="EMBL/GenBank/DDBJ databases">
        <authorList>
            <person name="Wolfe R."/>
            <person name="Danczak R."/>
            <person name="Wilkins M."/>
        </authorList>
    </citation>
    <scope>NUCLEOTIDE SEQUENCE [LARGE SCALE GENOMIC DNA]</scope>
    <source>
        <strain evidence="11">X2_MaxBin.013</strain>
    </source>
</reference>
<dbReference type="PANTHER" id="PTHR30012">
    <property type="entry name" value="GENERAL SECRETION PATHWAY PROTEIN"/>
    <property type="match status" value="1"/>
</dbReference>
<evidence type="ECO:0000256" key="8">
    <source>
        <dbReference type="RuleBase" id="RU003923"/>
    </source>
</evidence>
<dbReference type="Pfam" id="PF00482">
    <property type="entry name" value="T2SSF"/>
    <property type="match status" value="2"/>
</dbReference>
<dbReference type="InterPro" id="IPR018076">
    <property type="entry name" value="T2SS_GspF_dom"/>
</dbReference>
<dbReference type="AlphaFoldDB" id="A0A833KZT4"/>
<comment type="caution">
    <text evidence="11">The sequence shown here is derived from an EMBL/GenBank/DDBJ whole genome shotgun (WGS) entry which is preliminary data.</text>
</comment>
<accession>A0A833KZT4</accession>
<dbReference type="InterPro" id="IPR001992">
    <property type="entry name" value="T2SS_GspF/T4SS_PilC_CS"/>
</dbReference>
<evidence type="ECO:0000256" key="9">
    <source>
        <dbReference type="SAM" id="Phobius"/>
    </source>
</evidence>
<dbReference type="InterPro" id="IPR042094">
    <property type="entry name" value="T2SS_GspF_sf"/>
</dbReference>
<sequence length="322" mass="35410">MKRTAFLKQLAVLINSGITLIDALKIIKYQGQSELKIEDIILQIEAGKSFSEALCNIGKYEKYISIFRIAEKEGQLNFAILRVVEQMEKEKELADKVKKSLAYPAIVLFIGLLCVLFLIFFILPNFSQLFADLNYSLPPATKILLSLPGYGVFFAAAVFFIALFMFKILKDEDFKLKIPFLGKILLSFIAGNLCVNLGSQLKSGVPIVESLIACKTKSKRLNNFLNDVIKNIQMGESLSKAFSKGGIFSKDIIHIIKVGEASGTIDKMLISAGGMLNEQAESAIKGITLFIEPAATLTVGVLVGFIAFAMISPLFSIMNSIL</sequence>
<dbReference type="GO" id="GO:0009306">
    <property type="term" value="P:protein secretion"/>
    <property type="evidence" value="ECO:0007669"/>
    <property type="project" value="InterPro"/>
</dbReference>
<comment type="similarity">
    <text evidence="2 8">Belongs to the GSP F family.</text>
</comment>
<evidence type="ECO:0000256" key="2">
    <source>
        <dbReference type="ARBA" id="ARBA00005745"/>
    </source>
</evidence>
<evidence type="ECO:0000256" key="1">
    <source>
        <dbReference type="ARBA" id="ARBA00004651"/>
    </source>
</evidence>
<proteinExistence type="inferred from homology"/>
<evidence type="ECO:0000256" key="5">
    <source>
        <dbReference type="ARBA" id="ARBA00022692"/>
    </source>
</evidence>
<keyword evidence="3 8" id="KW-0813">Transport</keyword>
<feature type="transmembrane region" description="Helical" evidence="9">
    <location>
        <begin position="143"/>
        <end position="166"/>
    </location>
</feature>
<evidence type="ECO:0000256" key="4">
    <source>
        <dbReference type="ARBA" id="ARBA00022475"/>
    </source>
</evidence>
<evidence type="ECO:0000259" key="10">
    <source>
        <dbReference type="Pfam" id="PF00482"/>
    </source>
</evidence>
<keyword evidence="4" id="KW-1003">Cell membrane</keyword>
<dbReference type="PROSITE" id="PS00874">
    <property type="entry name" value="T2SP_F"/>
    <property type="match status" value="1"/>
</dbReference>
<evidence type="ECO:0000313" key="11">
    <source>
        <dbReference type="EMBL" id="KAF0133044.1"/>
    </source>
</evidence>
<name>A0A833KZT4_UNCSA</name>
<feature type="transmembrane region" description="Helical" evidence="9">
    <location>
        <begin position="294"/>
        <end position="317"/>
    </location>
</feature>
<feature type="domain" description="Type II secretion system protein GspF" evidence="10">
    <location>
        <begin position="196"/>
        <end position="313"/>
    </location>
</feature>
<keyword evidence="6 9" id="KW-1133">Transmembrane helix</keyword>
<dbReference type="PANTHER" id="PTHR30012:SF0">
    <property type="entry name" value="TYPE II SECRETION SYSTEM PROTEIN F-RELATED"/>
    <property type="match status" value="1"/>
</dbReference>
<keyword evidence="5 8" id="KW-0812">Transmembrane</keyword>